<dbReference type="InterPro" id="IPR051410">
    <property type="entry name" value="Ferric/Cupric_Reductase"/>
</dbReference>
<dbReference type="Proteomes" id="UP000660729">
    <property type="component" value="Unassembled WGS sequence"/>
</dbReference>
<dbReference type="Gene3D" id="1.20.1730.10">
    <property type="entry name" value="Sodium/glucose cotransporter"/>
    <property type="match status" value="1"/>
</dbReference>
<dbReference type="GO" id="GO:0005886">
    <property type="term" value="C:plasma membrane"/>
    <property type="evidence" value="ECO:0007669"/>
    <property type="project" value="TreeGrafter"/>
</dbReference>
<dbReference type="PROSITE" id="PS50283">
    <property type="entry name" value="NA_SOLUT_SYMP_3"/>
    <property type="match status" value="1"/>
</dbReference>
<dbReference type="Pfam" id="PF00474">
    <property type="entry name" value="SSF"/>
    <property type="match status" value="1"/>
</dbReference>
<feature type="transmembrane region" description="Helical" evidence="9">
    <location>
        <begin position="1075"/>
        <end position="1095"/>
    </location>
</feature>
<dbReference type="PANTHER" id="PTHR32361">
    <property type="entry name" value="FERRIC/CUPRIC REDUCTASE TRANSMEMBRANE COMPONENT"/>
    <property type="match status" value="1"/>
</dbReference>
<keyword evidence="14" id="KW-1185">Reference proteome</keyword>
<keyword evidence="5 9" id="KW-1133">Transmembrane helix</keyword>
<evidence type="ECO:0000256" key="2">
    <source>
        <dbReference type="ARBA" id="ARBA00006434"/>
    </source>
</evidence>
<evidence type="ECO:0000256" key="6">
    <source>
        <dbReference type="ARBA" id="ARBA00023002"/>
    </source>
</evidence>
<feature type="transmembrane region" description="Helical" evidence="9">
    <location>
        <begin position="844"/>
        <end position="864"/>
    </location>
</feature>
<name>A0A8H6VJG5_9PEZI</name>
<feature type="transmembrane region" description="Helical" evidence="9">
    <location>
        <begin position="954"/>
        <end position="974"/>
    </location>
</feature>
<proteinExistence type="inferred from homology"/>
<feature type="transmembrane region" description="Helical" evidence="9">
    <location>
        <begin position="805"/>
        <end position="823"/>
    </location>
</feature>
<accession>A0A8H6VJG5</accession>
<dbReference type="GO" id="GO:0000293">
    <property type="term" value="F:ferric-chelate reductase activity"/>
    <property type="evidence" value="ECO:0007669"/>
    <property type="project" value="TreeGrafter"/>
</dbReference>
<dbReference type="InterPro" id="IPR038377">
    <property type="entry name" value="Na/Glc_symporter_sf"/>
</dbReference>
<evidence type="ECO:0000256" key="4">
    <source>
        <dbReference type="ARBA" id="ARBA00022692"/>
    </source>
</evidence>
<dbReference type="OrthoDB" id="167398at2759"/>
<feature type="transmembrane region" description="Helical" evidence="9">
    <location>
        <begin position="331"/>
        <end position="350"/>
    </location>
</feature>
<keyword evidence="8 9" id="KW-0472">Membrane</keyword>
<feature type="transmembrane region" description="Helical" evidence="9">
    <location>
        <begin position="1175"/>
        <end position="1198"/>
    </location>
</feature>
<gene>
    <name evidence="13" type="ORF">HII31_09680</name>
</gene>
<evidence type="ECO:0000259" key="11">
    <source>
        <dbReference type="Pfam" id="PF01794"/>
    </source>
</evidence>
<feature type="transmembrane region" description="Helical" evidence="9">
    <location>
        <begin position="182"/>
        <end position="203"/>
    </location>
</feature>
<feature type="transmembrane region" description="Helical" evidence="9">
    <location>
        <begin position="370"/>
        <end position="391"/>
    </location>
</feature>
<keyword evidence="3" id="KW-0813">Transport</keyword>
<feature type="signal peptide" evidence="10">
    <location>
        <begin position="1"/>
        <end position="26"/>
    </location>
</feature>
<dbReference type="GO" id="GO:0015677">
    <property type="term" value="P:copper ion import"/>
    <property type="evidence" value="ECO:0007669"/>
    <property type="project" value="TreeGrafter"/>
</dbReference>
<dbReference type="PANTHER" id="PTHR32361:SF9">
    <property type="entry name" value="FERRIC REDUCTASE TRANSMEMBRANE COMPONENT 3-RELATED"/>
    <property type="match status" value="1"/>
</dbReference>
<dbReference type="SFLD" id="SFLDG01168">
    <property type="entry name" value="Ferric_reductase_subgroup_(FRE"/>
    <property type="match status" value="1"/>
</dbReference>
<dbReference type="Pfam" id="PF01794">
    <property type="entry name" value="Ferric_reduct"/>
    <property type="match status" value="1"/>
</dbReference>
<comment type="similarity">
    <text evidence="2">Belongs to the sodium:solute symporter (SSF) (TC 2.A.21) family.</text>
</comment>
<feature type="transmembrane region" description="Helical" evidence="9">
    <location>
        <begin position="252"/>
        <end position="272"/>
    </location>
</feature>
<evidence type="ECO:0000256" key="1">
    <source>
        <dbReference type="ARBA" id="ARBA00004141"/>
    </source>
</evidence>
<feature type="transmembrane region" description="Helical" evidence="9">
    <location>
        <begin position="292"/>
        <end position="310"/>
    </location>
</feature>
<feature type="transmembrane region" description="Helical" evidence="9">
    <location>
        <begin position="773"/>
        <end position="793"/>
    </location>
</feature>
<evidence type="ECO:0000313" key="14">
    <source>
        <dbReference type="Proteomes" id="UP000660729"/>
    </source>
</evidence>
<sequence>MAPRLLQALSVATVTLFTLIPTPVLGDKEPTQLYSWYKNYYPQPEDYCFYGCYNAVDYITFNVTPASADPDAYYLNECSNTPKIKSMFNCAQKYCTPEQAQSGRDLLSPSCEEDAGFPLPTIQEYLLSDAELNQVLVLNSTAALATADAPLNTPAIPDADWQALGVKTVNAFYITWSMGFDFSFAMAGFWGFVVAVGIVHRAFTFMKKPREGPRSGWWLWIRKNLILPATFRKHQSEAVAWSFTIPPRLESIILVLYVIMNFIMCFPGYHLSVGNQYYPTYKLQLARYVADRTGFLSIAQLPMVWIFAARNDPFMWLTGWSFATYNRFHRWIARISVIHAIIHSIAYTVFDFYLTGDASSYKSSWAEEYWYCGGIATIMMALMLGASAYYFRERYYDLFLMVHIGMSLIFFVTLWYHVKIFSGELNYYLYPCIAIWGLDRLLRLGRTVFISVMPRFTKGVKAIATYHRTTDMARLDITDFMPSKPVVPGLYYYLYMPAGLRGYESHPFTLCSWRRPGYSEPPSPAQSVMAKEVGANVRPVLETSASSDLAHTFLIRPYKGMTGRLQKRLLATDESVASAQATVFLEGPYGEKLDLSAYSDVLVLCGGSGITAAISHAHFLMAENNHTKVHIAWAVPQRHLPDDICANELASVIHTDRVNMTVYLTSAAEEEAQDPEKLPARPPYEIRFGRPDAETVMREHRQIAKKSLAVVTCGTPQFSDVCRAAVVKVLGEEGVEVGYYNETMVCVFGLFIAWRLRGQSAGEWLSANRTQKAFPLALNFIASALGSGILFTYPNIAALAGLHGLLVYALSSGLPLLIFAALGPIIRRKCPEGFVLTQWTRQRYGTITSLYLSFFSCATIWLYMVAELSALQQVVNLLTGMNGLPAVIVQCAITTIYTAAGGFRVSFVTDNIQGAMVLLFLIVGVITIAVTVDIDTSLIPASGYLEANLLGWQLLYILPVAILTNDFFLSGFWLRAFAAKTDKDLYIGVSIAAVAVTIITTLVGVSGLIAGWSGVLGVPPVPTGIELFTLLETLPAWVVGIILVMVVTLSISAFDSLQSALISTGSNDFFRNKLNIWWIRLIVVILIVPTVVVALRSPSVLQIYLVSDIISAALIPSLVIGLSSKAYFWRGFEVVVGGIGGILSVFLFGLVYYDGDASRAGNLLILTEGLYAEDWSAFGAFVAAPIGGLLFSLAAFLGRIGVQFAVARSRGHRFTAFDRQEAPEAAFEPEESQSIDGPGDAGGIIYRPKSDAHAHGKFF</sequence>
<evidence type="ECO:0000256" key="3">
    <source>
        <dbReference type="ARBA" id="ARBA00022448"/>
    </source>
</evidence>
<dbReference type="AlphaFoldDB" id="A0A8H6VJG5"/>
<keyword evidence="6" id="KW-0560">Oxidoreductase</keyword>
<feature type="transmembrane region" description="Helical" evidence="9">
    <location>
        <begin position="1134"/>
        <end position="1155"/>
    </location>
</feature>
<keyword evidence="10" id="KW-0732">Signal</keyword>
<dbReference type="Gene3D" id="3.40.50.80">
    <property type="entry name" value="Nucleotide-binding domain of ferredoxin-NADP reductase (FNR) module"/>
    <property type="match status" value="1"/>
</dbReference>
<dbReference type="Pfam" id="PF08030">
    <property type="entry name" value="NAD_binding_6"/>
    <property type="match status" value="1"/>
</dbReference>
<keyword evidence="4 9" id="KW-0812">Transmembrane</keyword>
<feature type="domain" description="Ferric reductase NAD binding" evidence="12">
    <location>
        <begin position="598"/>
        <end position="726"/>
    </location>
</feature>
<organism evidence="13 14">
    <name type="scientific">Pseudocercospora fuligena</name>
    <dbReference type="NCBI Taxonomy" id="685502"/>
    <lineage>
        <taxon>Eukaryota</taxon>
        <taxon>Fungi</taxon>
        <taxon>Dikarya</taxon>
        <taxon>Ascomycota</taxon>
        <taxon>Pezizomycotina</taxon>
        <taxon>Dothideomycetes</taxon>
        <taxon>Dothideomycetidae</taxon>
        <taxon>Mycosphaerellales</taxon>
        <taxon>Mycosphaerellaceae</taxon>
        <taxon>Pseudocercospora</taxon>
    </lineage>
</organism>
<feature type="transmembrane region" description="Helical" evidence="9">
    <location>
        <begin position="884"/>
        <end position="903"/>
    </location>
</feature>
<feature type="chain" id="PRO_5034568055" evidence="10">
    <location>
        <begin position="27"/>
        <end position="1259"/>
    </location>
</feature>
<feature type="transmembrane region" description="Helical" evidence="9">
    <location>
        <begin position="986"/>
        <end position="1014"/>
    </location>
</feature>
<dbReference type="SUPFAM" id="SSF52343">
    <property type="entry name" value="Ferredoxin reductase-like, C-terminal NADP-linked domain"/>
    <property type="match status" value="1"/>
</dbReference>
<feature type="transmembrane region" description="Helical" evidence="9">
    <location>
        <begin position="1101"/>
        <end position="1122"/>
    </location>
</feature>
<evidence type="ECO:0000256" key="8">
    <source>
        <dbReference type="ARBA" id="ARBA00023136"/>
    </source>
</evidence>
<reference evidence="13" key="1">
    <citation type="submission" date="2020-04" db="EMBL/GenBank/DDBJ databases">
        <title>Draft genome resource of the tomato pathogen Pseudocercospora fuligena.</title>
        <authorList>
            <person name="Zaccaron A."/>
        </authorList>
    </citation>
    <scope>NUCLEOTIDE SEQUENCE</scope>
    <source>
        <strain evidence="13">PF001</strain>
    </source>
</reference>
<dbReference type="GO" id="GO:0006826">
    <property type="term" value="P:iron ion transport"/>
    <property type="evidence" value="ECO:0007669"/>
    <property type="project" value="TreeGrafter"/>
</dbReference>
<feature type="transmembrane region" description="Helical" evidence="9">
    <location>
        <begin position="428"/>
        <end position="445"/>
    </location>
</feature>
<keyword evidence="7" id="KW-0406">Ion transport</keyword>
<dbReference type="GO" id="GO:0022857">
    <property type="term" value="F:transmembrane transporter activity"/>
    <property type="evidence" value="ECO:0007669"/>
    <property type="project" value="InterPro"/>
</dbReference>
<evidence type="ECO:0000256" key="9">
    <source>
        <dbReference type="SAM" id="Phobius"/>
    </source>
</evidence>
<dbReference type="EMBL" id="JABCIY010000202">
    <property type="protein sequence ID" value="KAF7188990.1"/>
    <property type="molecule type" value="Genomic_DNA"/>
</dbReference>
<dbReference type="CDD" id="cd06186">
    <property type="entry name" value="NOX_Duox_like_FAD_NADP"/>
    <property type="match status" value="1"/>
</dbReference>
<feature type="domain" description="Ferric oxidoreductase" evidence="11">
    <location>
        <begin position="293"/>
        <end position="413"/>
    </location>
</feature>
<evidence type="ECO:0000313" key="13">
    <source>
        <dbReference type="EMBL" id="KAF7188990.1"/>
    </source>
</evidence>
<dbReference type="InterPro" id="IPR013121">
    <property type="entry name" value="Fe_red_NAD-bd_6"/>
</dbReference>
<evidence type="ECO:0000256" key="5">
    <source>
        <dbReference type="ARBA" id="ARBA00022989"/>
    </source>
</evidence>
<feature type="transmembrane region" description="Helical" evidence="9">
    <location>
        <begin position="398"/>
        <end position="416"/>
    </location>
</feature>
<dbReference type="InterPro" id="IPR001734">
    <property type="entry name" value="Na/solute_symporter"/>
</dbReference>
<feature type="transmembrane region" description="Helical" evidence="9">
    <location>
        <begin position="1034"/>
        <end position="1054"/>
    </location>
</feature>
<evidence type="ECO:0000259" key="12">
    <source>
        <dbReference type="Pfam" id="PF08030"/>
    </source>
</evidence>
<evidence type="ECO:0000256" key="10">
    <source>
        <dbReference type="SAM" id="SignalP"/>
    </source>
</evidence>
<dbReference type="InterPro" id="IPR013130">
    <property type="entry name" value="Fe3_Rdtase_TM_dom"/>
</dbReference>
<dbReference type="InterPro" id="IPR039261">
    <property type="entry name" value="FNR_nucleotide-bd"/>
</dbReference>
<dbReference type="GO" id="GO:0006879">
    <property type="term" value="P:intracellular iron ion homeostasis"/>
    <property type="evidence" value="ECO:0007669"/>
    <property type="project" value="TreeGrafter"/>
</dbReference>
<dbReference type="SFLD" id="SFLDS00052">
    <property type="entry name" value="Ferric_Reductase_Domain"/>
    <property type="match status" value="1"/>
</dbReference>
<feature type="transmembrane region" description="Helical" evidence="9">
    <location>
        <begin position="915"/>
        <end position="934"/>
    </location>
</feature>
<protein>
    <submittedName>
        <fullName evidence="13">Ferric/cupric reductase transmembrane component B</fullName>
    </submittedName>
</protein>
<comment type="caution">
    <text evidence="13">The sequence shown here is derived from an EMBL/GenBank/DDBJ whole genome shotgun (WGS) entry which is preliminary data.</text>
</comment>
<evidence type="ECO:0000256" key="7">
    <source>
        <dbReference type="ARBA" id="ARBA00023065"/>
    </source>
</evidence>
<comment type="subcellular location">
    <subcellularLocation>
        <location evidence="1">Membrane</location>
        <topology evidence="1">Multi-pass membrane protein</topology>
    </subcellularLocation>
</comment>